<reference evidence="2" key="2">
    <citation type="submission" date="2021-04" db="EMBL/GenBank/DDBJ databases">
        <authorList>
            <person name="Gilroy R."/>
        </authorList>
    </citation>
    <scope>NUCLEOTIDE SEQUENCE</scope>
    <source>
        <strain evidence="2">CHK180-15479</strain>
    </source>
</reference>
<dbReference type="AlphaFoldDB" id="A0A9D2N1Z2"/>
<dbReference type="PANTHER" id="PTHR38451">
    <property type="entry name" value="TRNA (ADENINE(22)-N(1))-METHYLTRANSFERASE"/>
    <property type="match status" value="1"/>
</dbReference>
<dbReference type="SUPFAM" id="SSF53335">
    <property type="entry name" value="S-adenosyl-L-methionine-dependent methyltransferases"/>
    <property type="match status" value="1"/>
</dbReference>
<comment type="caution">
    <text evidence="2">The sequence shown here is derived from an EMBL/GenBank/DDBJ whole genome shotgun (WGS) entry which is preliminary data.</text>
</comment>
<keyword evidence="2" id="KW-0489">Methyltransferase</keyword>
<sequence length="271" mass="30871">MSRRKQQLSREQKEGQAGKLPARPPWLRLSPRLMQVAAFVPDGSRMADIGTDHGYVPIYLASMGKIKAALAMDVGEGPLKRAAEHIREYEQWAAETGLPSLCPIQTRLSDGLKGLKPGEADAVVMAGMGGELEIRILEEGRPVWEYVKTWILSPHSDLEKVRRYLASNGFFIEDEAMLKDEGKFYTVMKVRRGQEEPYGAVHFRYGKRMMEKKDPVLREYLLKEEKRVLGILEGLENRAERGEDPTENQRRAKAAQEAELRQIKEALYEMQ</sequence>
<name>A0A9D2N1Z2_9FIRM</name>
<evidence type="ECO:0000313" key="2">
    <source>
        <dbReference type="EMBL" id="HJC06631.1"/>
    </source>
</evidence>
<evidence type="ECO:0000256" key="1">
    <source>
        <dbReference type="SAM" id="MobiDB-lite"/>
    </source>
</evidence>
<dbReference type="InterPro" id="IPR029063">
    <property type="entry name" value="SAM-dependent_MTases_sf"/>
</dbReference>
<dbReference type="PIRSF" id="PIRSF018637">
    <property type="entry name" value="TrmK"/>
    <property type="match status" value="1"/>
</dbReference>
<dbReference type="GO" id="GO:0160105">
    <property type="term" value="F:tRNA (adenine(22)-N1)-methyltransferase activity"/>
    <property type="evidence" value="ECO:0007669"/>
    <property type="project" value="InterPro"/>
</dbReference>
<accession>A0A9D2N1Z2</accession>
<dbReference type="Proteomes" id="UP000823910">
    <property type="component" value="Unassembled WGS sequence"/>
</dbReference>
<dbReference type="GO" id="GO:0032259">
    <property type="term" value="P:methylation"/>
    <property type="evidence" value="ECO:0007669"/>
    <property type="project" value="UniProtKB-KW"/>
</dbReference>
<dbReference type="Pfam" id="PF12847">
    <property type="entry name" value="Methyltransf_18"/>
    <property type="match status" value="1"/>
</dbReference>
<proteinExistence type="predicted"/>
<protein>
    <submittedName>
        <fullName evidence="2">Class I SAM-dependent methyltransferase</fullName>
    </submittedName>
</protein>
<dbReference type="PANTHER" id="PTHR38451:SF1">
    <property type="entry name" value="TRNA (ADENINE(22)-N(1))-METHYLTRANSFERASE"/>
    <property type="match status" value="1"/>
</dbReference>
<dbReference type="Gene3D" id="3.40.50.150">
    <property type="entry name" value="Vaccinia Virus protein VP39"/>
    <property type="match status" value="1"/>
</dbReference>
<evidence type="ECO:0000313" key="3">
    <source>
        <dbReference type="Proteomes" id="UP000823910"/>
    </source>
</evidence>
<feature type="region of interest" description="Disordered" evidence="1">
    <location>
        <begin position="1"/>
        <end position="25"/>
    </location>
</feature>
<dbReference type="EMBL" id="DWWT01000055">
    <property type="protein sequence ID" value="HJC06631.1"/>
    <property type="molecule type" value="Genomic_DNA"/>
</dbReference>
<organism evidence="2 3">
    <name type="scientific">Candidatus Enterocloster excrementipullorum</name>
    <dbReference type="NCBI Taxonomy" id="2838559"/>
    <lineage>
        <taxon>Bacteria</taxon>
        <taxon>Bacillati</taxon>
        <taxon>Bacillota</taxon>
        <taxon>Clostridia</taxon>
        <taxon>Lachnospirales</taxon>
        <taxon>Lachnospiraceae</taxon>
        <taxon>Enterocloster</taxon>
    </lineage>
</organism>
<keyword evidence="2" id="KW-0808">Transferase</keyword>
<dbReference type="InterPro" id="IPR006901">
    <property type="entry name" value="TrmK"/>
</dbReference>
<gene>
    <name evidence="2" type="ORF">H9704_10855</name>
</gene>
<reference evidence="2" key="1">
    <citation type="journal article" date="2021" name="PeerJ">
        <title>Extensive microbial diversity within the chicken gut microbiome revealed by metagenomics and culture.</title>
        <authorList>
            <person name="Gilroy R."/>
            <person name="Ravi A."/>
            <person name="Getino M."/>
            <person name="Pursley I."/>
            <person name="Horton D.L."/>
            <person name="Alikhan N.F."/>
            <person name="Baker D."/>
            <person name="Gharbi K."/>
            <person name="Hall N."/>
            <person name="Watson M."/>
            <person name="Adriaenssens E.M."/>
            <person name="Foster-Nyarko E."/>
            <person name="Jarju S."/>
            <person name="Secka A."/>
            <person name="Antonio M."/>
            <person name="Oren A."/>
            <person name="Chaudhuri R.R."/>
            <person name="La Ragione R."/>
            <person name="Hildebrand F."/>
            <person name="Pallen M.J."/>
        </authorList>
    </citation>
    <scope>NUCLEOTIDE SEQUENCE</scope>
    <source>
        <strain evidence="2">CHK180-15479</strain>
    </source>
</reference>